<sequence length="387" mass="42374">MYRLLAWLLLALLRDVSALWPRPQTLSTGSTPLRLSTSFSIKYAFNNVPGDLKDAVTRTKGFLANDQLELLTPDRGASYGSAIKKAKQLQSLTLSLTGKGPIQSISEEAILDLTERQESYNLTVPADGSGATLSAVSTLGLLRGLTTFGQLWFSLSDTIYTLEAPIRIEDDPAYPYRGFMLDTARNFPELSTAGAYSSSSVYTESDIKNIVSYAASRGIDVMVVGQVALHTRFLSTTWDLQEIDTPGHTAVIGNSHPDYVACQNLQPWTQFANEPPAGQLRFTDKTVINFVQSLFKSTASLFPSKLFSTGGDEINMNCYAQDNVTQQDLAKSGKTFEEALSTFTQQTHSVLENLGKTPVVWEGKELSCINKVLILLKMDLLRNGVGS</sequence>
<proteinExistence type="inferred from homology"/>
<evidence type="ECO:0000256" key="8">
    <source>
        <dbReference type="PIRSR" id="PIRSR625705-1"/>
    </source>
</evidence>
<dbReference type="InterPro" id="IPR015883">
    <property type="entry name" value="Glyco_hydro_20_cat"/>
</dbReference>
<dbReference type="GO" id="GO:0005975">
    <property type="term" value="P:carbohydrate metabolic process"/>
    <property type="evidence" value="ECO:0007669"/>
    <property type="project" value="InterPro"/>
</dbReference>
<dbReference type="InterPro" id="IPR029019">
    <property type="entry name" value="HEX_eukaryotic_N"/>
</dbReference>
<evidence type="ECO:0000256" key="1">
    <source>
        <dbReference type="ARBA" id="ARBA00001231"/>
    </source>
</evidence>
<reference evidence="12" key="1">
    <citation type="submission" date="2021-10" db="EMBL/GenBank/DDBJ databases">
        <title>De novo Genome Assembly of Clathrus columnatus (Basidiomycota, Fungi) Using Illumina and Nanopore Sequence Data.</title>
        <authorList>
            <person name="Ogiso-Tanaka E."/>
            <person name="Itagaki H."/>
            <person name="Hosoya T."/>
            <person name="Hosaka K."/>
        </authorList>
    </citation>
    <scope>NUCLEOTIDE SEQUENCE</scope>
    <source>
        <strain evidence="12">MO-923</strain>
    </source>
</reference>
<dbReference type="EC" id="3.2.1.52" evidence="3"/>
<evidence type="ECO:0000256" key="6">
    <source>
        <dbReference type="ARBA" id="ARBA00023180"/>
    </source>
</evidence>
<evidence type="ECO:0000256" key="9">
    <source>
        <dbReference type="SAM" id="SignalP"/>
    </source>
</evidence>
<evidence type="ECO:0000256" key="7">
    <source>
        <dbReference type="ARBA" id="ARBA00023295"/>
    </source>
</evidence>
<keyword evidence="4 9" id="KW-0732">Signal</keyword>
<evidence type="ECO:0000256" key="5">
    <source>
        <dbReference type="ARBA" id="ARBA00022801"/>
    </source>
</evidence>
<feature type="signal peptide" evidence="9">
    <location>
        <begin position="1"/>
        <end position="18"/>
    </location>
</feature>
<evidence type="ECO:0000313" key="12">
    <source>
        <dbReference type="EMBL" id="GJJ15519.1"/>
    </source>
</evidence>
<organism evidence="12 13">
    <name type="scientific">Clathrus columnatus</name>
    <dbReference type="NCBI Taxonomy" id="1419009"/>
    <lineage>
        <taxon>Eukaryota</taxon>
        <taxon>Fungi</taxon>
        <taxon>Dikarya</taxon>
        <taxon>Basidiomycota</taxon>
        <taxon>Agaricomycotina</taxon>
        <taxon>Agaricomycetes</taxon>
        <taxon>Phallomycetidae</taxon>
        <taxon>Phallales</taxon>
        <taxon>Clathraceae</taxon>
        <taxon>Clathrus</taxon>
    </lineage>
</organism>
<keyword evidence="6" id="KW-0325">Glycoprotein</keyword>
<dbReference type="SUPFAM" id="SSF51445">
    <property type="entry name" value="(Trans)glycosidases"/>
    <property type="match status" value="1"/>
</dbReference>
<dbReference type="PANTHER" id="PTHR22600:SF26">
    <property type="entry name" value="BETA-N-ACETYLHEXOSAMINIDASE"/>
    <property type="match status" value="1"/>
</dbReference>
<protein>
    <recommendedName>
        <fullName evidence="3">beta-N-acetylhexosaminidase</fullName>
        <ecNumber evidence="3">3.2.1.52</ecNumber>
    </recommendedName>
</protein>
<keyword evidence="13" id="KW-1185">Reference proteome</keyword>
<dbReference type="AlphaFoldDB" id="A0AAV5ARZ0"/>
<keyword evidence="7" id="KW-0326">Glycosidase</keyword>
<dbReference type="GO" id="GO:0016020">
    <property type="term" value="C:membrane"/>
    <property type="evidence" value="ECO:0007669"/>
    <property type="project" value="TreeGrafter"/>
</dbReference>
<dbReference type="Proteomes" id="UP001050691">
    <property type="component" value="Unassembled WGS sequence"/>
</dbReference>
<evidence type="ECO:0000313" key="13">
    <source>
        <dbReference type="Proteomes" id="UP001050691"/>
    </source>
</evidence>
<feature type="active site" description="Proton donor" evidence="8">
    <location>
        <position position="313"/>
    </location>
</feature>
<dbReference type="Pfam" id="PF00728">
    <property type="entry name" value="Glyco_hydro_20"/>
    <property type="match status" value="2"/>
</dbReference>
<feature type="chain" id="PRO_5043674716" description="beta-N-acetylhexosaminidase" evidence="9">
    <location>
        <begin position="19"/>
        <end position="387"/>
    </location>
</feature>
<dbReference type="Gene3D" id="3.30.379.10">
    <property type="entry name" value="Chitobiase/beta-hexosaminidase domain 2-like"/>
    <property type="match status" value="1"/>
</dbReference>
<dbReference type="InterPro" id="IPR029018">
    <property type="entry name" value="Hex-like_dom2"/>
</dbReference>
<dbReference type="EMBL" id="BPWL01000011">
    <property type="protein sequence ID" value="GJJ15519.1"/>
    <property type="molecule type" value="Genomic_DNA"/>
</dbReference>
<dbReference type="GO" id="GO:0030203">
    <property type="term" value="P:glycosaminoglycan metabolic process"/>
    <property type="evidence" value="ECO:0007669"/>
    <property type="project" value="TreeGrafter"/>
</dbReference>
<dbReference type="SUPFAM" id="SSF55545">
    <property type="entry name" value="beta-N-acetylhexosaminidase-like domain"/>
    <property type="match status" value="1"/>
</dbReference>
<evidence type="ECO:0000256" key="3">
    <source>
        <dbReference type="ARBA" id="ARBA00012663"/>
    </source>
</evidence>
<name>A0AAV5ARZ0_9AGAM</name>
<gene>
    <name evidence="12" type="ORF">Clacol_009797</name>
</gene>
<dbReference type="GO" id="GO:0004563">
    <property type="term" value="F:beta-N-acetylhexosaminidase activity"/>
    <property type="evidence" value="ECO:0007669"/>
    <property type="project" value="UniProtKB-EC"/>
</dbReference>
<feature type="domain" description="Glycoside hydrolase family 20 catalytic" evidence="10">
    <location>
        <begin position="241"/>
        <end position="362"/>
    </location>
</feature>
<dbReference type="Gene3D" id="3.20.20.80">
    <property type="entry name" value="Glycosidases"/>
    <property type="match status" value="2"/>
</dbReference>
<dbReference type="InterPro" id="IPR025705">
    <property type="entry name" value="Beta_hexosaminidase_sua/sub"/>
</dbReference>
<evidence type="ECO:0000256" key="4">
    <source>
        <dbReference type="ARBA" id="ARBA00022729"/>
    </source>
</evidence>
<feature type="domain" description="Glycoside hydrolase family 20 catalytic" evidence="10">
    <location>
        <begin position="187"/>
        <end position="223"/>
    </location>
</feature>
<evidence type="ECO:0000259" key="11">
    <source>
        <dbReference type="Pfam" id="PF14845"/>
    </source>
</evidence>
<comment type="caution">
    <text evidence="12">The sequence shown here is derived from an EMBL/GenBank/DDBJ whole genome shotgun (WGS) entry which is preliminary data.</text>
</comment>
<dbReference type="InterPro" id="IPR017853">
    <property type="entry name" value="GH"/>
</dbReference>
<keyword evidence="5" id="KW-0378">Hydrolase</keyword>
<evidence type="ECO:0000256" key="2">
    <source>
        <dbReference type="ARBA" id="ARBA00006285"/>
    </source>
</evidence>
<dbReference type="PRINTS" id="PR00738">
    <property type="entry name" value="GLHYDRLASE20"/>
</dbReference>
<evidence type="ECO:0000259" key="10">
    <source>
        <dbReference type="Pfam" id="PF00728"/>
    </source>
</evidence>
<feature type="domain" description="Beta-hexosaminidase eukaryotic type N-terminal" evidence="11">
    <location>
        <begin position="19"/>
        <end position="151"/>
    </location>
</feature>
<dbReference type="Pfam" id="PF14845">
    <property type="entry name" value="Glycohydro_20b2"/>
    <property type="match status" value="1"/>
</dbReference>
<comment type="similarity">
    <text evidence="2">Belongs to the glycosyl hydrolase 20 family.</text>
</comment>
<comment type="catalytic activity">
    <reaction evidence="1">
        <text>Hydrolysis of terminal non-reducing N-acetyl-D-hexosamine residues in N-acetyl-beta-D-hexosaminides.</text>
        <dbReference type="EC" id="3.2.1.52"/>
    </reaction>
</comment>
<accession>A0AAV5ARZ0</accession>
<dbReference type="PANTHER" id="PTHR22600">
    <property type="entry name" value="BETA-HEXOSAMINIDASE"/>
    <property type="match status" value="1"/>
</dbReference>